<dbReference type="SUPFAM" id="SSF54975">
    <property type="entry name" value="Acylphosphatase/BLUF domain-like"/>
    <property type="match status" value="1"/>
</dbReference>
<keyword evidence="13" id="KW-1185">Reference proteome</keyword>
<dbReference type="SUPFAM" id="SSF55821">
    <property type="entry name" value="YrdC/RibB"/>
    <property type="match status" value="1"/>
</dbReference>
<evidence type="ECO:0000256" key="9">
    <source>
        <dbReference type="PROSITE-ProRule" id="PRU00520"/>
    </source>
</evidence>
<dbReference type="NCBIfam" id="TIGR00143">
    <property type="entry name" value="hypF"/>
    <property type="match status" value="1"/>
</dbReference>
<gene>
    <name evidence="12" type="primary">hypF</name>
    <name evidence="12" type="ORF">TsocGM_05285</name>
</gene>
<dbReference type="Pfam" id="PF00708">
    <property type="entry name" value="Acylphosphatase"/>
    <property type="match status" value="1"/>
</dbReference>
<dbReference type="InterPro" id="IPR006070">
    <property type="entry name" value="Sua5-like_dom"/>
</dbReference>
<feature type="domain" description="Acylphosphatase-like" evidence="10">
    <location>
        <begin position="7"/>
        <end position="93"/>
    </location>
</feature>
<dbReference type="PANTHER" id="PTHR42959">
    <property type="entry name" value="CARBAMOYLTRANSFERASE"/>
    <property type="match status" value="1"/>
</dbReference>
<organism evidence="12 13">
    <name type="scientific">Tautonia sociabilis</name>
    <dbReference type="NCBI Taxonomy" id="2080755"/>
    <lineage>
        <taxon>Bacteria</taxon>
        <taxon>Pseudomonadati</taxon>
        <taxon>Planctomycetota</taxon>
        <taxon>Planctomycetia</taxon>
        <taxon>Isosphaerales</taxon>
        <taxon>Isosphaeraceae</taxon>
        <taxon>Tautonia</taxon>
    </lineage>
</organism>
<dbReference type="Gene3D" id="3.30.420.360">
    <property type="match status" value="1"/>
</dbReference>
<dbReference type="PROSITE" id="PS51160">
    <property type="entry name" value="ACYLPHOSPHATASE_3"/>
    <property type="match status" value="1"/>
</dbReference>
<dbReference type="UniPathway" id="UPA00335"/>
<evidence type="ECO:0000259" key="10">
    <source>
        <dbReference type="PROSITE" id="PS51160"/>
    </source>
</evidence>
<dbReference type="GO" id="GO:0003998">
    <property type="term" value="F:acylphosphatase activity"/>
    <property type="evidence" value="ECO:0007669"/>
    <property type="project" value="UniProtKB-EC"/>
</dbReference>
<feature type="domain" description="YrdC-like" evidence="11">
    <location>
        <begin position="203"/>
        <end position="386"/>
    </location>
</feature>
<comment type="catalytic activity">
    <reaction evidence="7">
        <text>C-terminal L-cysteinyl-[HypE protein] + carbamoyl phosphate + ATP + H2O = C-terminal S-carboxamide-L-cysteinyl-[HypE protein] + AMP + phosphate + diphosphate + H(+)</text>
        <dbReference type="Rhea" id="RHEA:55636"/>
        <dbReference type="Rhea" id="RHEA-COMP:14247"/>
        <dbReference type="Rhea" id="RHEA-COMP:14392"/>
        <dbReference type="ChEBI" id="CHEBI:15377"/>
        <dbReference type="ChEBI" id="CHEBI:15378"/>
        <dbReference type="ChEBI" id="CHEBI:30616"/>
        <dbReference type="ChEBI" id="CHEBI:33019"/>
        <dbReference type="ChEBI" id="CHEBI:43474"/>
        <dbReference type="ChEBI" id="CHEBI:58228"/>
        <dbReference type="ChEBI" id="CHEBI:76913"/>
        <dbReference type="ChEBI" id="CHEBI:139126"/>
        <dbReference type="ChEBI" id="CHEBI:456215"/>
    </reaction>
</comment>
<dbReference type="Gene3D" id="3.90.870.50">
    <property type="match status" value="1"/>
</dbReference>
<dbReference type="GO" id="GO:0051604">
    <property type="term" value="P:protein maturation"/>
    <property type="evidence" value="ECO:0007669"/>
    <property type="project" value="TreeGrafter"/>
</dbReference>
<dbReference type="PROSITE" id="PS51163">
    <property type="entry name" value="YRDC"/>
    <property type="match status" value="1"/>
</dbReference>
<dbReference type="InterPro" id="IPR017945">
    <property type="entry name" value="DHBP_synth_RibB-like_a/b_dom"/>
</dbReference>
<dbReference type="OrthoDB" id="9808093at2"/>
<dbReference type="Gene3D" id="3.30.420.40">
    <property type="match status" value="1"/>
</dbReference>
<dbReference type="Gene3D" id="3.30.110.120">
    <property type="match status" value="1"/>
</dbReference>
<comment type="similarity">
    <text evidence="2 8">Belongs to the carbamoyltransferase HypF family.</text>
</comment>
<dbReference type="RefSeq" id="WP_126724260.1">
    <property type="nucleotide sequence ID" value="NZ_RYZH01000007.1"/>
</dbReference>
<keyword evidence="5" id="KW-0863">Zinc-finger</keyword>
<evidence type="ECO:0000313" key="13">
    <source>
        <dbReference type="Proteomes" id="UP000280296"/>
    </source>
</evidence>
<dbReference type="EMBL" id="RYZH01000007">
    <property type="protein sequence ID" value="RUL88772.1"/>
    <property type="molecule type" value="Genomic_DNA"/>
</dbReference>
<dbReference type="InterPro" id="IPR017968">
    <property type="entry name" value="Acylphosphatase_CS"/>
</dbReference>
<dbReference type="GO" id="GO:0016874">
    <property type="term" value="F:ligase activity"/>
    <property type="evidence" value="ECO:0007669"/>
    <property type="project" value="UniProtKB-UniRule"/>
</dbReference>
<dbReference type="InterPro" id="IPR051060">
    <property type="entry name" value="Carbamoyltrans_HypF-like"/>
</dbReference>
<reference evidence="12 13" key="1">
    <citation type="submission" date="2018-12" db="EMBL/GenBank/DDBJ databases">
        <authorList>
            <person name="Toschakov S.V."/>
        </authorList>
    </citation>
    <scope>NUCLEOTIDE SEQUENCE [LARGE SCALE GENOMIC DNA]</scope>
    <source>
        <strain evidence="12 13">GM2012</strain>
    </source>
</reference>
<comment type="pathway">
    <text evidence="1">Protein modification; [NiFe] hydrogenase maturation.</text>
</comment>
<comment type="catalytic activity">
    <reaction evidence="9">
        <text>an acyl phosphate + H2O = a carboxylate + phosphate + H(+)</text>
        <dbReference type="Rhea" id="RHEA:14965"/>
        <dbReference type="ChEBI" id="CHEBI:15377"/>
        <dbReference type="ChEBI" id="CHEBI:15378"/>
        <dbReference type="ChEBI" id="CHEBI:29067"/>
        <dbReference type="ChEBI" id="CHEBI:43474"/>
        <dbReference type="ChEBI" id="CHEBI:59918"/>
        <dbReference type="EC" id="3.6.1.7"/>
    </reaction>
</comment>
<accession>A0A432MMX4</accession>
<dbReference type="Pfam" id="PF22521">
    <property type="entry name" value="HypF_C_2"/>
    <property type="match status" value="1"/>
</dbReference>
<evidence type="ECO:0000256" key="8">
    <source>
        <dbReference type="PIRNR" id="PIRNR006256"/>
    </source>
</evidence>
<dbReference type="GO" id="GO:0003725">
    <property type="term" value="F:double-stranded RNA binding"/>
    <property type="evidence" value="ECO:0007669"/>
    <property type="project" value="InterPro"/>
</dbReference>
<keyword evidence="6" id="KW-0862">Zinc</keyword>
<dbReference type="Pfam" id="PF07503">
    <property type="entry name" value="zf-HYPF"/>
    <property type="match status" value="2"/>
</dbReference>
<feature type="active site" evidence="9">
    <location>
        <position position="40"/>
    </location>
</feature>
<dbReference type="EC" id="6.2.-.-" evidence="8"/>
<dbReference type="InterPro" id="IPR004421">
    <property type="entry name" value="Carbamoyltransferase_HypF"/>
</dbReference>
<dbReference type="Pfam" id="PF17788">
    <property type="entry name" value="HypF_C"/>
    <property type="match status" value="1"/>
</dbReference>
<dbReference type="AlphaFoldDB" id="A0A432MMX4"/>
<proteinExistence type="inferred from homology"/>
<feature type="active site" evidence="9">
    <location>
        <position position="22"/>
    </location>
</feature>
<evidence type="ECO:0000256" key="2">
    <source>
        <dbReference type="ARBA" id="ARBA00008097"/>
    </source>
</evidence>
<comment type="caution">
    <text evidence="12">The sequence shown here is derived from an EMBL/GenBank/DDBJ whole genome shotgun (WGS) entry which is preliminary data.</text>
</comment>
<reference evidence="12 13" key="2">
    <citation type="submission" date="2019-01" db="EMBL/GenBank/DDBJ databases">
        <title>Tautonia sociabilis, a novel thermotolerant planctomycete of Isosphaeraceae family, isolated from a 4000 m deep subterranean habitat.</title>
        <authorList>
            <person name="Kovaleva O.L."/>
            <person name="Elcheninov A.G."/>
            <person name="Van Heerden E."/>
            <person name="Toshchakov S.V."/>
            <person name="Novikov A."/>
            <person name="Bonch-Osmolovskaya E.A."/>
            <person name="Kublanov I.V."/>
        </authorList>
    </citation>
    <scope>NUCLEOTIDE SEQUENCE [LARGE SCALE GENOMIC DNA]</scope>
    <source>
        <strain evidence="12 13">GM2012</strain>
    </source>
</reference>
<evidence type="ECO:0000259" key="11">
    <source>
        <dbReference type="PROSITE" id="PS51163"/>
    </source>
</evidence>
<dbReference type="InterPro" id="IPR001792">
    <property type="entry name" value="Acylphosphatase-like_dom"/>
</dbReference>
<evidence type="ECO:0000256" key="3">
    <source>
        <dbReference type="ARBA" id="ARBA00022598"/>
    </source>
</evidence>
<dbReference type="Pfam" id="PF01300">
    <property type="entry name" value="Sua5_yciO_yrdC"/>
    <property type="match status" value="1"/>
</dbReference>
<dbReference type="GO" id="GO:0016743">
    <property type="term" value="F:carboxyl- or carbamoyltransferase activity"/>
    <property type="evidence" value="ECO:0007669"/>
    <property type="project" value="UniProtKB-UniRule"/>
</dbReference>
<dbReference type="InterPro" id="IPR036046">
    <property type="entry name" value="Acylphosphatase-like_dom_sf"/>
</dbReference>
<keyword evidence="12" id="KW-0808">Transferase</keyword>
<evidence type="ECO:0000256" key="4">
    <source>
        <dbReference type="ARBA" id="ARBA00022723"/>
    </source>
</evidence>
<dbReference type="PANTHER" id="PTHR42959:SF1">
    <property type="entry name" value="CARBAMOYLTRANSFERASE HYPF"/>
    <property type="match status" value="1"/>
</dbReference>
<keyword evidence="9" id="KW-0378">Hydrolase</keyword>
<dbReference type="InterPro" id="IPR041440">
    <property type="entry name" value="HypF_C"/>
</dbReference>
<dbReference type="Proteomes" id="UP000280296">
    <property type="component" value="Unassembled WGS sequence"/>
</dbReference>
<dbReference type="InterPro" id="IPR011125">
    <property type="entry name" value="Znf_HypF"/>
</dbReference>
<dbReference type="GO" id="GO:0008270">
    <property type="term" value="F:zinc ion binding"/>
    <property type="evidence" value="ECO:0007669"/>
    <property type="project" value="UniProtKB-KW"/>
</dbReference>
<sequence length="751" mass="81292">MPDRREALRIEVRGVVQGVGFRPAVDRLARSFGLAGWVSNDSRGVSIHVEGDAGRLEAFASALRDHPPPSARIVEIERRPVPAEGFETFEIRASTHDHPPVVLISPDLPPCPDCLEELEDPRDRRHRYPYLNCSACGPRYSIITALPYDRPNTTMADWPMCEHCRAEYEDPSDRRYHAQPTACPRCGPGYRLIRDGVDRASGPEAVARAAALLQEGEVVAIKGVGGYHLACSARDEAAVRRLRERKYRKEKPFALMARDLASAERLALLDDPHRSLLLDPARPIVLAPARASLPGVAEGTDRIGVMLPYAPLHTLLFRAGAPDPLVMTSANRSSEPISYRDDDALRRLDGIADAFLVGDRPIARRVEDSVVEVLGGRGTMIRRSRGFAPGVVCRLRAPRPILALGADLKNCITLVVSGQAIVGPHLGDLGDREADLAFEQSIRDWLAMYEIDPAALVVAHDAHPGYSSTRFATEIPCHRRLAVQHHRAHVASVLAETGELDRPVVGVALDGTGFGDDGAIWGFEFFEGSVAGGLRRAAHLRAASLPGGDAAARFPVQAAAGFLAGLSVPDLHEPPFSFPERYTQAQLLVARQVRCFPTTSAGRLFDTVAALCGFTRPISYEGQAAIWLEQQALGARSCAPYPFPGLDYRPLLESVIRDRRSGRDVGEIALAFHAAIARAVADTAAELAQRLGTPLVAISGGVFQNRLLRLLLDSYAVQERGLILRFNHAVPTNDGGISLGQAAIASGLAVG</sequence>
<evidence type="ECO:0000256" key="1">
    <source>
        <dbReference type="ARBA" id="ARBA00004711"/>
    </source>
</evidence>
<dbReference type="PIRSF" id="PIRSF006256">
    <property type="entry name" value="CMPcnvr_hdrg_mat"/>
    <property type="match status" value="1"/>
</dbReference>
<keyword evidence="4" id="KW-0479">Metal-binding</keyword>
<evidence type="ECO:0000256" key="7">
    <source>
        <dbReference type="ARBA" id="ARBA00048220"/>
    </source>
</evidence>
<evidence type="ECO:0000256" key="6">
    <source>
        <dbReference type="ARBA" id="ARBA00022833"/>
    </source>
</evidence>
<protein>
    <recommendedName>
        <fullName evidence="8">Carbamoyltransferase</fullName>
        <ecNumber evidence="8">6.2.-.-</ecNumber>
    </recommendedName>
</protein>
<name>A0A432MMX4_9BACT</name>
<dbReference type="PROSITE" id="PS00150">
    <property type="entry name" value="ACYLPHOSPHATASE_1"/>
    <property type="match status" value="1"/>
</dbReference>
<keyword evidence="3" id="KW-0436">Ligase</keyword>
<evidence type="ECO:0000313" key="12">
    <source>
        <dbReference type="EMBL" id="RUL88772.1"/>
    </source>
</evidence>
<dbReference type="InterPro" id="IPR055128">
    <property type="entry name" value="HypF_C_2"/>
</dbReference>
<evidence type="ECO:0000256" key="5">
    <source>
        <dbReference type="ARBA" id="ARBA00022771"/>
    </source>
</evidence>